<evidence type="ECO:0000313" key="3">
    <source>
        <dbReference type="Proteomes" id="UP000712281"/>
    </source>
</evidence>
<dbReference type="Proteomes" id="UP000712281">
    <property type="component" value="Unassembled WGS sequence"/>
</dbReference>
<evidence type="ECO:0000313" key="2">
    <source>
        <dbReference type="EMBL" id="KAF2598458.1"/>
    </source>
</evidence>
<dbReference type="AlphaFoldDB" id="A0A8S9KZ76"/>
<feature type="compositionally biased region" description="Basic residues" evidence="1">
    <location>
        <begin position="60"/>
        <end position="71"/>
    </location>
</feature>
<name>A0A8S9KZ76_BRACR</name>
<comment type="caution">
    <text evidence="2">The sequence shown here is derived from an EMBL/GenBank/DDBJ whole genome shotgun (WGS) entry which is preliminary data.</text>
</comment>
<reference evidence="2" key="1">
    <citation type="submission" date="2019-12" db="EMBL/GenBank/DDBJ databases">
        <title>Genome sequencing and annotation of Brassica cretica.</title>
        <authorList>
            <person name="Studholme D.J."/>
            <person name="Sarris P.F."/>
        </authorList>
    </citation>
    <scope>NUCLEOTIDE SEQUENCE</scope>
    <source>
        <strain evidence="2">PFS-001/15</strain>
        <tissue evidence="2">Leaf</tissue>
    </source>
</reference>
<evidence type="ECO:0000256" key="1">
    <source>
        <dbReference type="SAM" id="MobiDB-lite"/>
    </source>
</evidence>
<accession>A0A8S9KZ76</accession>
<gene>
    <name evidence="2" type="ORF">F2Q68_00010759</name>
</gene>
<proteinExistence type="predicted"/>
<protein>
    <submittedName>
        <fullName evidence="2">Uncharacterized protein</fullName>
    </submittedName>
</protein>
<dbReference type="EMBL" id="QGKW02000717">
    <property type="protein sequence ID" value="KAF2598458.1"/>
    <property type="molecule type" value="Genomic_DNA"/>
</dbReference>
<sequence>MVWLNRNRSFYEYKIREAQGKTVVAKKDVLQCRDALKAKHSKNQEVSTRKWKPSSSNWRSSRRPKMRRSRSLKLQSLVSVIASRV</sequence>
<organism evidence="2 3">
    <name type="scientific">Brassica cretica</name>
    <name type="common">Mustard</name>
    <dbReference type="NCBI Taxonomy" id="69181"/>
    <lineage>
        <taxon>Eukaryota</taxon>
        <taxon>Viridiplantae</taxon>
        <taxon>Streptophyta</taxon>
        <taxon>Embryophyta</taxon>
        <taxon>Tracheophyta</taxon>
        <taxon>Spermatophyta</taxon>
        <taxon>Magnoliopsida</taxon>
        <taxon>eudicotyledons</taxon>
        <taxon>Gunneridae</taxon>
        <taxon>Pentapetalae</taxon>
        <taxon>rosids</taxon>
        <taxon>malvids</taxon>
        <taxon>Brassicales</taxon>
        <taxon>Brassicaceae</taxon>
        <taxon>Brassiceae</taxon>
        <taxon>Brassica</taxon>
    </lineage>
</organism>
<feature type="region of interest" description="Disordered" evidence="1">
    <location>
        <begin position="38"/>
        <end position="71"/>
    </location>
</feature>